<dbReference type="AlphaFoldDB" id="I3CCP4"/>
<evidence type="ECO:0000256" key="3">
    <source>
        <dbReference type="ARBA" id="ARBA00022692"/>
    </source>
</evidence>
<protein>
    <recommendedName>
        <fullName evidence="7">Cardiolipin synthase N-terminal domain-containing protein</fullName>
    </recommendedName>
</protein>
<accession>I3CCP4</accession>
<sequence>MLHFILSLLIVVADIFAILKITQSSVPVEHKVIWIVIILLLPVLGFIAWYIVGPGDKTVRLKY</sequence>
<organism evidence="8 9">
    <name type="scientific">Beggiatoa alba B18LD</name>
    <dbReference type="NCBI Taxonomy" id="395493"/>
    <lineage>
        <taxon>Bacteria</taxon>
        <taxon>Pseudomonadati</taxon>
        <taxon>Pseudomonadota</taxon>
        <taxon>Gammaproteobacteria</taxon>
        <taxon>Thiotrichales</taxon>
        <taxon>Thiotrichaceae</taxon>
        <taxon>Beggiatoa</taxon>
    </lineage>
</organism>
<feature type="domain" description="Cardiolipin synthase N-terminal" evidence="7">
    <location>
        <begin position="12"/>
        <end position="54"/>
    </location>
</feature>
<gene>
    <name evidence="8" type="ORF">BegalDRAFT_0468</name>
</gene>
<evidence type="ECO:0000256" key="1">
    <source>
        <dbReference type="ARBA" id="ARBA00004651"/>
    </source>
</evidence>
<comment type="subcellular location">
    <subcellularLocation>
        <location evidence="1">Cell membrane</location>
        <topology evidence="1">Multi-pass membrane protein</topology>
    </subcellularLocation>
</comment>
<feature type="transmembrane region" description="Helical" evidence="6">
    <location>
        <begin position="33"/>
        <end position="52"/>
    </location>
</feature>
<evidence type="ECO:0000256" key="4">
    <source>
        <dbReference type="ARBA" id="ARBA00022989"/>
    </source>
</evidence>
<reference evidence="8 9" key="1">
    <citation type="submission" date="2011-11" db="EMBL/GenBank/DDBJ databases">
        <title>Improved High-Quality Draft sequence of Beggiatoa alba B18lD.</title>
        <authorList>
            <consortium name="US DOE Joint Genome Institute"/>
            <person name="Lucas S."/>
            <person name="Han J."/>
            <person name="Lapidus A."/>
            <person name="Cheng J.-F."/>
            <person name="Goodwin L."/>
            <person name="Pitluck S."/>
            <person name="Peters L."/>
            <person name="Mikhailova N."/>
            <person name="Held B."/>
            <person name="Detter J.C."/>
            <person name="Han C."/>
            <person name="Tapia R."/>
            <person name="Land M."/>
            <person name="Hauser L."/>
            <person name="Kyrpides N."/>
            <person name="Ivanova N."/>
            <person name="Pagani I."/>
            <person name="Samuel K."/>
            <person name="Teske A."/>
            <person name="Mueller J."/>
            <person name="Woyke T."/>
        </authorList>
    </citation>
    <scope>NUCLEOTIDE SEQUENCE [LARGE SCALE GENOMIC DNA]</scope>
    <source>
        <strain evidence="8 9">B18LD</strain>
    </source>
</reference>
<keyword evidence="5 6" id="KW-0472">Membrane</keyword>
<dbReference type="Pfam" id="PF13396">
    <property type="entry name" value="PLDc_N"/>
    <property type="match status" value="1"/>
</dbReference>
<proteinExistence type="predicted"/>
<evidence type="ECO:0000313" key="8">
    <source>
        <dbReference type="EMBL" id="EIJ41387.1"/>
    </source>
</evidence>
<keyword evidence="2" id="KW-1003">Cell membrane</keyword>
<dbReference type="InterPro" id="IPR027379">
    <property type="entry name" value="CLS_N"/>
</dbReference>
<dbReference type="Proteomes" id="UP000005744">
    <property type="component" value="Unassembled WGS sequence"/>
</dbReference>
<keyword evidence="9" id="KW-1185">Reference proteome</keyword>
<dbReference type="HOGENOM" id="CLU_176001_6_1_6"/>
<evidence type="ECO:0000256" key="6">
    <source>
        <dbReference type="SAM" id="Phobius"/>
    </source>
</evidence>
<evidence type="ECO:0000256" key="5">
    <source>
        <dbReference type="ARBA" id="ARBA00023136"/>
    </source>
</evidence>
<dbReference type="GO" id="GO:0005886">
    <property type="term" value="C:plasma membrane"/>
    <property type="evidence" value="ECO:0007669"/>
    <property type="project" value="UniProtKB-SubCell"/>
</dbReference>
<name>I3CCP4_9GAMM</name>
<evidence type="ECO:0000256" key="2">
    <source>
        <dbReference type="ARBA" id="ARBA00022475"/>
    </source>
</evidence>
<evidence type="ECO:0000259" key="7">
    <source>
        <dbReference type="Pfam" id="PF13396"/>
    </source>
</evidence>
<dbReference type="STRING" id="395493.BegalDRAFT_0468"/>
<keyword evidence="4 6" id="KW-1133">Transmembrane helix</keyword>
<keyword evidence="3 6" id="KW-0812">Transmembrane</keyword>
<dbReference type="EMBL" id="JH600070">
    <property type="protein sequence ID" value="EIJ41387.1"/>
    <property type="molecule type" value="Genomic_DNA"/>
</dbReference>
<evidence type="ECO:0000313" key="9">
    <source>
        <dbReference type="Proteomes" id="UP000005744"/>
    </source>
</evidence>
<dbReference type="RefSeq" id="WP_002683271.1">
    <property type="nucleotide sequence ID" value="NZ_JH600070.1"/>
</dbReference>